<protein>
    <submittedName>
        <fullName evidence="11">20S proteasome beta 4 subunit</fullName>
    </submittedName>
</protein>
<feature type="domain" description="MYND-type" evidence="10">
    <location>
        <begin position="711"/>
        <end position="749"/>
    </location>
</feature>
<dbReference type="CDD" id="cd03758">
    <property type="entry name" value="proteasome_beta_type_2"/>
    <property type="match status" value="1"/>
</dbReference>
<keyword evidence="7" id="KW-0539">Nucleus</keyword>
<dbReference type="EMBL" id="KZ155787">
    <property type="protein sequence ID" value="OUS45670.1"/>
    <property type="molecule type" value="Genomic_DNA"/>
</dbReference>
<dbReference type="GO" id="GO:0008270">
    <property type="term" value="F:zinc ion binding"/>
    <property type="evidence" value="ECO:0007669"/>
    <property type="project" value="UniProtKB-KW"/>
</dbReference>
<dbReference type="InterPro" id="IPR029055">
    <property type="entry name" value="Ntn_hydrolases_N"/>
</dbReference>
<evidence type="ECO:0000256" key="1">
    <source>
        <dbReference type="ARBA" id="ARBA00004123"/>
    </source>
</evidence>
<keyword evidence="6 11" id="KW-0647">Proteasome</keyword>
<dbReference type="InterPro" id="IPR002893">
    <property type="entry name" value="Znf_MYND"/>
</dbReference>
<dbReference type="SMART" id="SM00248">
    <property type="entry name" value="ANK"/>
    <property type="match status" value="7"/>
</dbReference>
<dbReference type="Gene3D" id="1.25.40.20">
    <property type="entry name" value="Ankyrin repeat-containing domain"/>
    <property type="match status" value="2"/>
</dbReference>
<dbReference type="AlphaFoldDB" id="A0A1Y5I7X3"/>
<accession>A0A1Y5I7X3</accession>
<evidence type="ECO:0000256" key="8">
    <source>
        <dbReference type="PROSITE-ProRule" id="PRU00023"/>
    </source>
</evidence>
<evidence type="ECO:0000259" key="10">
    <source>
        <dbReference type="PROSITE" id="PS50865"/>
    </source>
</evidence>
<keyword evidence="4 9" id="KW-0863">Zinc-finger</keyword>
<proteinExistence type="predicted"/>
<dbReference type="Pfam" id="PF00023">
    <property type="entry name" value="Ank"/>
    <property type="match status" value="1"/>
</dbReference>
<dbReference type="SUPFAM" id="SSF48403">
    <property type="entry name" value="Ankyrin repeat"/>
    <property type="match status" value="1"/>
</dbReference>
<dbReference type="PROSITE" id="PS50088">
    <property type="entry name" value="ANK_REPEAT"/>
    <property type="match status" value="1"/>
</dbReference>
<dbReference type="PROSITE" id="PS50865">
    <property type="entry name" value="ZF_MYND_2"/>
    <property type="match status" value="1"/>
</dbReference>
<dbReference type="InterPro" id="IPR002110">
    <property type="entry name" value="Ankyrin_rpt"/>
</dbReference>
<evidence type="ECO:0000313" key="11">
    <source>
        <dbReference type="EMBL" id="OUS45670.1"/>
    </source>
</evidence>
<organism evidence="11">
    <name type="scientific">Ostreococcus tauri</name>
    <name type="common">Marine green alga</name>
    <dbReference type="NCBI Taxonomy" id="70448"/>
    <lineage>
        <taxon>Eukaryota</taxon>
        <taxon>Viridiplantae</taxon>
        <taxon>Chlorophyta</taxon>
        <taxon>Mamiellophyceae</taxon>
        <taxon>Mamiellales</taxon>
        <taxon>Bathycoccaceae</taxon>
        <taxon>Ostreococcus</taxon>
    </lineage>
</organism>
<dbReference type="GO" id="GO:0010498">
    <property type="term" value="P:proteasomal protein catabolic process"/>
    <property type="evidence" value="ECO:0007669"/>
    <property type="project" value="InterPro"/>
</dbReference>
<dbReference type="InterPro" id="IPR035206">
    <property type="entry name" value="Proteasome_beta2"/>
</dbReference>
<evidence type="ECO:0000256" key="2">
    <source>
        <dbReference type="ARBA" id="ARBA00022490"/>
    </source>
</evidence>
<feature type="repeat" description="ANK" evidence="8">
    <location>
        <begin position="416"/>
        <end position="450"/>
    </location>
</feature>
<dbReference type="GO" id="GO:0005634">
    <property type="term" value="C:nucleus"/>
    <property type="evidence" value="ECO:0007669"/>
    <property type="project" value="UniProtKB-SubCell"/>
</dbReference>
<keyword evidence="3" id="KW-0479">Metal-binding</keyword>
<keyword evidence="2" id="KW-0963">Cytoplasm</keyword>
<dbReference type="InterPro" id="IPR023333">
    <property type="entry name" value="Proteasome_suB-type"/>
</dbReference>
<evidence type="ECO:0000256" key="3">
    <source>
        <dbReference type="ARBA" id="ARBA00022723"/>
    </source>
</evidence>
<name>A0A1Y5I7X3_OSTTA</name>
<dbReference type="PANTHER" id="PTHR32194">
    <property type="entry name" value="METALLOPROTEASE TLDD"/>
    <property type="match status" value="1"/>
</dbReference>
<comment type="subcellular location">
    <subcellularLocation>
        <location evidence="1">Nucleus</location>
    </subcellularLocation>
</comment>
<evidence type="ECO:0000256" key="6">
    <source>
        <dbReference type="ARBA" id="ARBA00022942"/>
    </source>
</evidence>
<dbReference type="GO" id="GO:0005737">
    <property type="term" value="C:cytoplasm"/>
    <property type="evidence" value="ECO:0007669"/>
    <property type="project" value="TreeGrafter"/>
</dbReference>
<dbReference type="Pfam" id="PF01753">
    <property type="entry name" value="zf-MYND"/>
    <property type="match status" value="1"/>
</dbReference>
<evidence type="ECO:0000256" key="7">
    <source>
        <dbReference type="ARBA" id="ARBA00023242"/>
    </source>
</evidence>
<dbReference type="PROSITE" id="PS51476">
    <property type="entry name" value="PROTEASOME_BETA_2"/>
    <property type="match status" value="1"/>
</dbReference>
<reference evidence="11" key="1">
    <citation type="submission" date="2017-04" db="EMBL/GenBank/DDBJ databases">
        <title>Population genomics of picophytoplankton unveils novel chromosome hypervariability.</title>
        <authorList>
            <consortium name="DOE Joint Genome Institute"/>
            <person name="Blanc-Mathieu R."/>
            <person name="Krasovec M."/>
            <person name="Hebrard M."/>
            <person name="Yau S."/>
            <person name="Desgranges E."/>
            <person name="Martin J."/>
            <person name="Schackwitz W."/>
            <person name="Kuo A."/>
            <person name="Salin G."/>
            <person name="Donnadieu C."/>
            <person name="Desdevises Y."/>
            <person name="Sanchez-Ferandin S."/>
            <person name="Moreau H."/>
            <person name="Rivals E."/>
            <person name="Grigoriev I.V."/>
            <person name="Grimsley N."/>
            <person name="Eyre-Walker A."/>
            <person name="Piganeau G."/>
        </authorList>
    </citation>
    <scope>NUCLEOTIDE SEQUENCE [LARGE SCALE GENOMIC DNA]</scope>
    <source>
        <strain evidence="11">RCC 1115</strain>
    </source>
</reference>
<dbReference type="SUPFAM" id="SSF56235">
    <property type="entry name" value="N-terminal nucleophile aminohydrolases (Ntn hydrolases)"/>
    <property type="match status" value="1"/>
</dbReference>
<dbReference type="PROSITE" id="PS01360">
    <property type="entry name" value="ZF_MYND_1"/>
    <property type="match status" value="1"/>
</dbReference>
<dbReference type="InterPro" id="IPR001353">
    <property type="entry name" value="Proteasome_sua/b"/>
</dbReference>
<gene>
    <name evidence="11" type="ORF">BE221DRAFT_102040</name>
</gene>
<dbReference type="Proteomes" id="UP000195557">
    <property type="component" value="Unassembled WGS sequence"/>
</dbReference>
<dbReference type="Gene3D" id="3.60.20.10">
    <property type="entry name" value="Glutamine Phosphoribosylpyrophosphate, subunit 1, domain 1"/>
    <property type="match status" value="1"/>
</dbReference>
<evidence type="ECO:0000256" key="9">
    <source>
        <dbReference type="PROSITE-ProRule" id="PRU00134"/>
    </source>
</evidence>
<sequence length="767" mass="84360">MDVVFGFVGYDFAVLVADRAATQQIIVQKSDEDKIAVVDGTKIMATSGPRGDCVAFAEYVAANVRLYRLKYQHELDVKATAHYARNELATALRKGPYQVNALLAGVDANGPELYFMDYLATCHRVNTGGHGYGGMFCLSLFDKHWVPNMSRAQAMELVDLCVAEVCERLVTAPTEYLVKIVDKKGVEVIEYDATERLAKRREMRSFLSFILTRRRAMNKALLTAVFYDLIDDAKVIARSVSPSSAQVDGLDALAVAFLSPYASERMQKWLLESGCDPFVELDDGVSAATIACADSKVSEDVIDLIIASAGDDVARRMVLVNCARCHVNRHDLLAKLMNTCDADDDSTSEVVEREIADVHCGFAAPLGRWNERWLRSITISDGTRTPLHLAAFVGNAEPFQHLDGLPNSTINVLDSMGRTPLMYAIDGGQSRDFIRMLVRDFGANVNLSGAHGTALLHACRRGEATIVEEILCAPGGVDVQKAQFALHTAFGFCAEVRTIEILCDVAGLDALKFDPVHGWPPVLFLADAIARDHKRQPGRGDVLRERMIVLGYALSLHAQARDFEVRCASGQTLLMLSCAHDCAPLVRRVLELAPSPENLAALIDSKGRTAYHWACARCAKNALEVLRDFGLLHERLRSVRDFEGATAEDLLLTDGAVIPQQKHRSWPEPIDVDDAIDEDRNVNVAARLGVAHAKCSAVFDVDALPRKPRTCACCFALSRKPMRCSRCKSEIYCSARCQRLHWREHSSACVDARGPTLREVLAATPPV</sequence>
<keyword evidence="8" id="KW-0040">ANK repeat</keyword>
<dbReference type="Pfam" id="PF00227">
    <property type="entry name" value="Proteasome"/>
    <property type="match status" value="1"/>
</dbReference>
<dbReference type="InterPro" id="IPR036770">
    <property type="entry name" value="Ankyrin_rpt-contain_sf"/>
</dbReference>
<evidence type="ECO:0000256" key="5">
    <source>
        <dbReference type="ARBA" id="ARBA00022833"/>
    </source>
</evidence>
<dbReference type="GO" id="GO:0005839">
    <property type="term" value="C:proteasome core complex"/>
    <property type="evidence" value="ECO:0007669"/>
    <property type="project" value="InterPro"/>
</dbReference>
<dbReference type="SUPFAM" id="SSF144232">
    <property type="entry name" value="HIT/MYND zinc finger-like"/>
    <property type="match status" value="1"/>
</dbReference>
<dbReference type="PANTHER" id="PTHR32194:SF2">
    <property type="entry name" value="PROTEASOME SUBUNIT BETA TYPE-1"/>
    <property type="match status" value="1"/>
</dbReference>
<keyword evidence="5" id="KW-0862">Zinc</keyword>
<evidence type="ECO:0000256" key="4">
    <source>
        <dbReference type="ARBA" id="ARBA00022771"/>
    </source>
</evidence>
<dbReference type="Gene3D" id="6.10.140.2220">
    <property type="match status" value="1"/>
</dbReference>